<evidence type="ECO:0000256" key="1">
    <source>
        <dbReference type="SAM" id="MobiDB-lite"/>
    </source>
</evidence>
<dbReference type="AlphaFoldDB" id="A0A482XAW1"/>
<protein>
    <submittedName>
        <fullName evidence="2">Uncharacterized protein</fullName>
    </submittedName>
</protein>
<accession>A0A482XAW1</accession>
<proteinExistence type="predicted"/>
<organism evidence="2 3">
    <name type="scientific">Laodelphax striatellus</name>
    <name type="common">Small brown planthopper</name>
    <name type="synonym">Delphax striatella</name>
    <dbReference type="NCBI Taxonomy" id="195883"/>
    <lineage>
        <taxon>Eukaryota</taxon>
        <taxon>Metazoa</taxon>
        <taxon>Ecdysozoa</taxon>
        <taxon>Arthropoda</taxon>
        <taxon>Hexapoda</taxon>
        <taxon>Insecta</taxon>
        <taxon>Pterygota</taxon>
        <taxon>Neoptera</taxon>
        <taxon>Paraneoptera</taxon>
        <taxon>Hemiptera</taxon>
        <taxon>Auchenorrhyncha</taxon>
        <taxon>Fulgoroidea</taxon>
        <taxon>Delphacidae</taxon>
        <taxon>Criomorphinae</taxon>
        <taxon>Laodelphax</taxon>
    </lineage>
</organism>
<dbReference type="EMBL" id="QKKF02013937">
    <property type="protein sequence ID" value="RZF42819.1"/>
    <property type="molecule type" value="Genomic_DNA"/>
</dbReference>
<gene>
    <name evidence="2" type="ORF">LSTR_LSTR003643</name>
</gene>
<feature type="region of interest" description="Disordered" evidence="1">
    <location>
        <begin position="87"/>
        <end position="116"/>
    </location>
</feature>
<dbReference type="InParanoid" id="A0A482XAW1"/>
<comment type="caution">
    <text evidence="2">The sequence shown here is derived from an EMBL/GenBank/DDBJ whole genome shotgun (WGS) entry which is preliminary data.</text>
</comment>
<keyword evidence="3" id="KW-1185">Reference proteome</keyword>
<dbReference type="Proteomes" id="UP000291343">
    <property type="component" value="Unassembled WGS sequence"/>
</dbReference>
<evidence type="ECO:0000313" key="3">
    <source>
        <dbReference type="Proteomes" id="UP000291343"/>
    </source>
</evidence>
<reference evidence="2 3" key="1">
    <citation type="journal article" date="2017" name="Gigascience">
        <title>Genome sequence of the small brown planthopper, Laodelphax striatellus.</title>
        <authorList>
            <person name="Zhu J."/>
            <person name="Jiang F."/>
            <person name="Wang X."/>
            <person name="Yang P."/>
            <person name="Bao Y."/>
            <person name="Zhao W."/>
            <person name="Wang W."/>
            <person name="Lu H."/>
            <person name="Wang Q."/>
            <person name="Cui N."/>
            <person name="Li J."/>
            <person name="Chen X."/>
            <person name="Luo L."/>
            <person name="Yu J."/>
            <person name="Kang L."/>
            <person name="Cui F."/>
        </authorList>
    </citation>
    <scope>NUCLEOTIDE SEQUENCE [LARGE SCALE GENOMIC DNA]</scope>
    <source>
        <strain evidence="2">Lst14</strain>
    </source>
</reference>
<name>A0A482XAW1_LAOST</name>
<sequence>MDKTKNKNEFQEPVQSRSDLIMRLCSISSRKHVLSDEDNGPCDNNNPAEQITSILTLNNSDTDNSSTDFDKVTAGCSGTIIDKTYLHSDDAKNSSESEYDDDDRDPDYHPASSVVGSDGENVIFLLEYD</sequence>
<evidence type="ECO:0000313" key="2">
    <source>
        <dbReference type="EMBL" id="RZF42819.1"/>
    </source>
</evidence>